<keyword evidence="2 3" id="KW-0378">Hydrolase</keyword>
<keyword evidence="6" id="KW-1185">Reference proteome</keyword>
<dbReference type="PROSITE" id="PS51462">
    <property type="entry name" value="NUDIX"/>
    <property type="match status" value="1"/>
</dbReference>
<reference evidence="5 6" key="1">
    <citation type="submission" date="2021-06" db="EMBL/GenBank/DDBJ databases">
        <title>Bacillus sp. RD4P76, an endophyte from a halophyte.</title>
        <authorList>
            <person name="Sun J.-Q."/>
        </authorList>
    </citation>
    <scope>NUCLEOTIDE SEQUENCE [LARGE SCALE GENOMIC DNA]</scope>
    <source>
        <strain evidence="5 6">JCM 17098</strain>
    </source>
</reference>
<feature type="domain" description="Nudix hydrolase" evidence="4">
    <location>
        <begin position="16"/>
        <end position="148"/>
    </location>
</feature>
<evidence type="ECO:0000313" key="5">
    <source>
        <dbReference type="EMBL" id="MBU9720376.1"/>
    </source>
</evidence>
<dbReference type="SUPFAM" id="SSF55811">
    <property type="entry name" value="Nudix"/>
    <property type="match status" value="1"/>
</dbReference>
<gene>
    <name evidence="5" type="ORF">KS407_02840</name>
</gene>
<name>A0ABS6JQI7_9BACI</name>
<dbReference type="EMBL" id="JAHQCR010000017">
    <property type="protein sequence ID" value="MBU9720376.1"/>
    <property type="molecule type" value="Genomic_DNA"/>
</dbReference>
<evidence type="ECO:0000256" key="3">
    <source>
        <dbReference type="RuleBase" id="RU003476"/>
    </source>
</evidence>
<comment type="caution">
    <text evidence="5">The sequence shown here is derived from an EMBL/GenBank/DDBJ whole genome shotgun (WGS) entry which is preliminary data.</text>
</comment>
<dbReference type="RefSeq" id="WP_088075738.1">
    <property type="nucleotide sequence ID" value="NZ_JAHQCR010000017.1"/>
</dbReference>
<comment type="similarity">
    <text evidence="3">Belongs to the Nudix hydrolase family.</text>
</comment>
<dbReference type="PANTHER" id="PTHR43046:SF2">
    <property type="entry name" value="8-OXO-DGTP DIPHOSPHATASE-RELATED"/>
    <property type="match status" value="1"/>
</dbReference>
<dbReference type="Proteomes" id="UP000790580">
    <property type="component" value="Unassembled WGS sequence"/>
</dbReference>
<dbReference type="CDD" id="cd04677">
    <property type="entry name" value="NUDIX_Hydrolase"/>
    <property type="match status" value="1"/>
</dbReference>
<dbReference type="PROSITE" id="PS00893">
    <property type="entry name" value="NUDIX_BOX"/>
    <property type="match status" value="1"/>
</dbReference>
<dbReference type="PANTHER" id="PTHR43046">
    <property type="entry name" value="GDP-MANNOSE MANNOSYL HYDROLASE"/>
    <property type="match status" value="1"/>
</dbReference>
<sequence length="155" mass="18048">MDYIQYLRSMVGKSKVMMVVAGAFVFDEDNRLLLQQRSDTGQWGLPGGFMEFDETVQDTARREVFEETGLYLGKLELFGIYSGKDHEKIFPNGDEVAKVQIIFTCKEFSGELVRENSESIQNDFFKLNELPKELFTDHKQFFNDYFSDIERPVIK</sequence>
<dbReference type="Gene3D" id="3.90.79.10">
    <property type="entry name" value="Nucleoside Triphosphate Pyrophosphohydrolase"/>
    <property type="match status" value="1"/>
</dbReference>
<organism evidence="5 6">
    <name type="scientific">Evansella alkalicola</name>
    <dbReference type="NCBI Taxonomy" id="745819"/>
    <lineage>
        <taxon>Bacteria</taxon>
        <taxon>Bacillati</taxon>
        <taxon>Bacillota</taxon>
        <taxon>Bacilli</taxon>
        <taxon>Bacillales</taxon>
        <taxon>Bacillaceae</taxon>
        <taxon>Evansella</taxon>
    </lineage>
</organism>
<dbReference type="InterPro" id="IPR020476">
    <property type="entry name" value="Nudix_hydrolase"/>
</dbReference>
<proteinExistence type="inferred from homology"/>
<evidence type="ECO:0000313" key="6">
    <source>
        <dbReference type="Proteomes" id="UP000790580"/>
    </source>
</evidence>
<accession>A0ABS6JQI7</accession>
<dbReference type="InterPro" id="IPR000086">
    <property type="entry name" value="NUDIX_hydrolase_dom"/>
</dbReference>
<dbReference type="InterPro" id="IPR015797">
    <property type="entry name" value="NUDIX_hydrolase-like_dom_sf"/>
</dbReference>
<evidence type="ECO:0000259" key="4">
    <source>
        <dbReference type="PROSITE" id="PS51462"/>
    </source>
</evidence>
<dbReference type="PRINTS" id="PR00502">
    <property type="entry name" value="NUDIXFAMILY"/>
</dbReference>
<protein>
    <submittedName>
        <fullName evidence="5">NUDIX domain-containing protein</fullName>
    </submittedName>
</protein>
<evidence type="ECO:0000256" key="1">
    <source>
        <dbReference type="ARBA" id="ARBA00001946"/>
    </source>
</evidence>
<dbReference type="Pfam" id="PF00293">
    <property type="entry name" value="NUDIX"/>
    <property type="match status" value="1"/>
</dbReference>
<dbReference type="InterPro" id="IPR020084">
    <property type="entry name" value="NUDIX_hydrolase_CS"/>
</dbReference>
<evidence type="ECO:0000256" key="2">
    <source>
        <dbReference type="ARBA" id="ARBA00022801"/>
    </source>
</evidence>
<comment type="cofactor">
    <cofactor evidence="1">
        <name>Mg(2+)</name>
        <dbReference type="ChEBI" id="CHEBI:18420"/>
    </cofactor>
</comment>